<feature type="chain" id="PRO_5038652393" evidence="1">
    <location>
        <begin position="31"/>
        <end position="147"/>
    </location>
</feature>
<gene>
    <name evidence="2" type="ORF">NNL22_16245</name>
</gene>
<name>A0A9E8KPA3_9ALTE</name>
<evidence type="ECO:0000313" key="3">
    <source>
        <dbReference type="Proteomes" id="UP001164472"/>
    </source>
</evidence>
<proteinExistence type="predicted"/>
<keyword evidence="1" id="KW-0732">Signal</keyword>
<dbReference type="RefSeq" id="WP_251812640.1">
    <property type="nucleotide sequence ID" value="NZ_CP101527.1"/>
</dbReference>
<dbReference type="Proteomes" id="UP001164472">
    <property type="component" value="Chromosome"/>
</dbReference>
<organism evidence="2 3">
    <name type="scientific">Alkalimarinus sediminis</name>
    <dbReference type="NCBI Taxonomy" id="1632866"/>
    <lineage>
        <taxon>Bacteria</taxon>
        <taxon>Pseudomonadati</taxon>
        <taxon>Pseudomonadota</taxon>
        <taxon>Gammaproteobacteria</taxon>
        <taxon>Alteromonadales</taxon>
        <taxon>Alteromonadaceae</taxon>
        <taxon>Alkalimarinus</taxon>
    </lineage>
</organism>
<dbReference type="EMBL" id="CP101527">
    <property type="protein sequence ID" value="UZW74554.1"/>
    <property type="molecule type" value="Genomic_DNA"/>
</dbReference>
<dbReference type="AlphaFoldDB" id="A0A9E8KPA3"/>
<accession>A0A9E8KPA3</accession>
<protein>
    <submittedName>
        <fullName evidence="2">Uncharacterized protein</fullName>
    </submittedName>
</protein>
<evidence type="ECO:0000256" key="1">
    <source>
        <dbReference type="SAM" id="SignalP"/>
    </source>
</evidence>
<sequence length="147" mass="16319">MKINTLLQGRLSSTAIIVAALSMVTSPSWAEEAQTIDQLAHKEKSTLETFHLKEIDSEELSEAVIAGGLEPTSAGGQSSQPVTVYEDTSLLQPRDRQTDLGRYEIPVRVNYSEPRNVEGNVYTNNYVIAPDPGNRIYQQQNINLTER</sequence>
<evidence type="ECO:0000313" key="2">
    <source>
        <dbReference type="EMBL" id="UZW74554.1"/>
    </source>
</evidence>
<dbReference type="KEGG" id="asem:NNL22_16245"/>
<reference evidence="2" key="1">
    <citation type="submission" date="2022-07" db="EMBL/GenBank/DDBJ databases">
        <title>Alkalimarinus sp. nov., isolated from gut of a Alitta virens.</title>
        <authorList>
            <person name="Yang A.I."/>
            <person name="Shin N.-R."/>
        </authorList>
    </citation>
    <scope>NUCLEOTIDE SEQUENCE</scope>
    <source>
        <strain evidence="2">FA028</strain>
    </source>
</reference>
<keyword evidence="3" id="KW-1185">Reference proteome</keyword>
<feature type="signal peptide" evidence="1">
    <location>
        <begin position="1"/>
        <end position="30"/>
    </location>
</feature>